<proteinExistence type="predicted"/>
<gene>
    <name evidence="1" type="ORF">SAMEA4475696_00523</name>
</gene>
<name>A0A239V9S4_9MICO</name>
<accession>A0A239V9S4</accession>
<organism evidence="1 2">
    <name type="scientific">Dermatophilus congolensis</name>
    <dbReference type="NCBI Taxonomy" id="1863"/>
    <lineage>
        <taxon>Bacteria</taxon>
        <taxon>Bacillati</taxon>
        <taxon>Actinomycetota</taxon>
        <taxon>Actinomycetes</taxon>
        <taxon>Micrococcales</taxon>
        <taxon>Dermatophilaceae</taxon>
        <taxon>Dermatophilus</taxon>
    </lineage>
</organism>
<dbReference type="EMBL" id="LT906453">
    <property type="protein sequence ID" value="SNV18719.1"/>
    <property type="molecule type" value="Genomic_DNA"/>
</dbReference>
<dbReference type="KEGG" id="dco:SAMEA4475696_0523"/>
<dbReference type="AlphaFoldDB" id="A0A239V9S4"/>
<sequence>MRMFLMLNPVLAHTMPGMTMSSSNDHVLITGNVKRQGRHRSRAAAEQKKTVLRDPESVNTALVTACGLIGGFATAQQTGVRPLGGVVLAAAGLYAGRSWVKVAGPGVAGALGAVYMGAFGLSHPLAKKIGAWPSVFAVTAVAAGAACALSDSRAERCRVKHHRS</sequence>
<evidence type="ECO:0000313" key="2">
    <source>
        <dbReference type="Proteomes" id="UP000242637"/>
    </source>
</evidence>
<dbReference type="STRING" id="1121387.GCA_000429885_01625"/>
<evidence type="ECO:0000313" key="1">
    <source>
        <dbReference type="EMBL" id="SNV18719.1"/>
    </source>
</evidence>
<dbReference type="Proteomes" id="UP000242637">
    <property type="component" value="Chromosome 1"/>
</dbReference>
<protein>
    <submittedName>
        <fullName evidence="1">Uncharacterized protein</fullName>
    </submittedName>
</protein>
<keyword evidence="2" id="KW-1185">Reference proteome</keyword>
<reference evidence="1 2" key="1">
    <citation type="submission" date="2017-06" db="EMBL/GenBank/DDBJ databases">
        <authorList>
            <consortium name="Pathogen Informatics"/>
        </authorList>
    </citation>
    <scope>NUCLEOTIDE SEQUENCE [LARGE SCALE GENOMIC DNA]</scope>
    <source>
        <strain evidence="1 2">NCTC13039</strain>
    </source>
</reference>